<dbReference type="AlphaFoldDB" id="A0A2N9H267"/>
<evidence type="ECO:0000256" key="1">
    <source>
        <dbReference type="ARBA" id="ARBA00022750"/>
    </source>
</evidence>
<gene>
    <name evidence="5" type="ORF">FSB_LOCUS33790</name>
</gene>
<dbReference type="InterPro" id="IPR043502">
    <property type="entry name" value="DNA/RNA_pol_sf"/>
</dbReference>
<dbReference type="Pfam" id="PF25597">
    <property type="entry name" value="SH3_retrovirus"/>
    <property type="match status" value="1"/>
</dbReference>
<feature type="compositionally biased region" description="Low complexity" evidence="3">
    <location>
        <begin position="213"/>
        <end position="242"/>
    </location>
</feature>
<keyword evidence="1" id="KW-0378">Hydrolase</keyword>
<dbReference type="Pfam" id="PF14223">
    <property type="entry name" value="Retrotran_gag_2"/>
    <property type="match status" value="1"/>
</dbReference>
<evidence type="ECO:0000256" key="2">
    <source>
        <dbReference type="PROSITE-ProRule" id="PRU00047"/>
    </source>
</evidence>
<dbReference type="InterPro" id="IPR054722">
    <property type="entry name" value="PolX-like_BBD"/>
</dbReference>
<evidence type="ECO:0000259" key="4">
    <source>
        <dbReference type="PROSITE" id="PS50158"/>
    </source>
</evidence>
<dbReference type="PANTHER" id="PTHR47481:SF10">
    <property type="entry name" value="COPIA-LIKE POLYPROTEIN_RETROTRANSPOSON"/>
    <property type="match status" value="1"/>
</dbReference>
<protein>
    <recommendedName>
        <fullName evidence="4">CCHC-type domain-containing protein</fullName>
    </recommendedName>
</protein>
<dbReference type="EMBL" id="OIVN01002720">
    <property type="protein sequence ID" value="SPD05908.1"/>
    <property type="molecule type" value="Genomic_DNA"/>
</dbReference>
<feature type="compositionally biased region" description="Basic and acidic residues" evidence="3">
    <location>
        <begin position="1197"/>
        <end position="1211"/>
    </location>
</feature>
<dbReference type="InterPro" id="IPR001878">
    <property type="entry name" value="Znf_CCHC"/>
</dbReference>
<dbReference type="GO" id="GO:0004190">
    <property type="term" value="F:aspartic-type endopeptidase activity"/>
    <property type="evidence" value="ECO:0007669"/>
    <property type="project" value="UniProtKB-KW"/>
</dbReference>
<dbReference type="InterPro" id="IPR036875">
    <property type="entry name" value="Znf_CCHC_sf"/>
</dbReference>
<dbReference type="GO" id="GO:0008270">
    <property type="term" value="F:zinc ion binding"/>
    <property type="evidence" value="ECO:0007669"/>
    <property type="project" value="UniProtKB-KW"/>
</dbReference>
<feature type="compositionally biased region" description="Polar residues" evidence="3">
    <location>
        <begin position="514"/>
        <end position="535"/>
    </location>
</feature>
<dbReference type="InterPro" id="IPR013103">
    <property type="entry name" value="RVT_2"/>
</dbReference>
<keyword evidence="1" id="KW-0064">Aspartyl protease</keyword>
<dbReference type="SUPFAM" id="SSF56672">
    <property type="entry name" value="DNA/RNA polymerases"/>
    <property type="match status" value="1"/>
</dbReference>
<feature type="domain" description="CCHC-type" evidence="4">
    <location>
        <begin position="262"/>
        <end position="275"/>
    </location>
</feature>
<dbReference type="CDD" id="cd09272">
    <property type="entry name" value="RNase_HI_RT_Ty1"/>
    <property type="match status" value="1"/>
</dbReference>
<keyword evidence="2" id="KW-0863">Zinc-finger</keyword>
<name>A0A2N9H267_FAGSY</name>
<dbReference type="PANTHER" id="PTHR47481">
    <property type="match status" value="1"/>
</dbReference>
<proteinExistence type="predicted"/>
<keyword evidence="2" id="KW-0479">Metal-binding</keyword>
<feature type="compositionally biased region" description="Polar residues" evidence="3">
    <location>
        <begin position="608"/>
        <end position="620"/>
    </location>
</feature>
<accession>A0A2N9H267</accession>
<evidence type="ECO:0000256" key="3">
    <source>
        <dbReference type="SAM" id="MobiDB-lite"/>
    </source>
</evidence>
<dbReference type="SUPFAM" id="SSF57756">
    <property type="entry name" value="Retrovirus zinc finger-like domains"/>
    <property type="match status" value="1"/>
</dbReference>
<feature type="region of interest" description="Disordered" evidence="3">
    <location>
        <begin position="514"/>
        <end position="629"/>
    </location>
</feature>
<reference evidence="5" key="1">
    <citation type="submission" date="2018-02" db="EMBL/GenBank/DDBJ databases">
        <authorList>
            <person name="Cohen D.B."/>
            <person name="Kent A.D."/>
        </authorList>
    </citation>
    <scope>NUCLEOTIDE SEQUENCE</scope>
</reference>
<keyword evidence="2" id="KW-0862">Zinc</keyword>
<evidence type="ECO:0000313" key="5">
    <source>
        <dbReference type="EMBL" id="SPD05908.1"/>
    </source>
</evidence>
<dbReference type="PROSITE" id="PS50158">
    <property type="entry name" value="ZF_CCHC"/>
    <property type="match status" value="1"/>
</dbReference>
<keyword evidence="1" id="KW-0645">Protease</keyword>
<dbReference type="GO" id="GO:0003676">
    <property type="term" value="F:nucleic acid binding"/>
    <property type="evidence" value="ECO:0007669"/>
    <property type="project" value="InterPro"/>
</dbReference>
<sequence>MVTIKLTRDNYLLWKAQIVPYLRGQHLFGFLDNSRPAPPQTISVTTDGTTQHQPNPEHQTWLIQDQMILSALISSLSETVLAYVVKCTTSREVWLTLEQMFTAHSRARVMNIHYQLSTLKKGDSSIADYFHKFTGLIATLAAIDKPLTEEEQISFLLAGLGSEFESFITTVQMRTDLMSIEALYGHLLSHELRIAHAQPKVDLSLAGAHFASRGHSGSRGNRGGRFSNPSQSGRASFSSSQRTNRGRPRGRGSSQNNSRPTCQVCGKFGHMALNCYHRFDNSYSSEPNMQALLATPCTPVDDNWYADSGATHHLTSDLANLNVRADEYHGQEQIRVGNGNTLPITHIGTTQLLSPSSSFKLNDVLHVPKISQNLLSIQKFTTDTNTFVELHPKFFNVKDQATGKLLLHGPSRSGLYPFPFVINKTHRSSKTFGSPSAFVGERVSHLQWHSSLLHRGYKCLHLPTGRLYISRDVVFLETLFPFFQKISSPSPVTSGKSTSLLGPSPIFSVQARSLTTASASTPHHSRASTNITSPNDLPPAQEPNPSHTQALPHAPIPANSNEPNPYPHQPISTPAGPLEPNPLHTCQPIPNTQPVPIPADIPHLPQPASFTEQSPETSTPPAAAQTPHPMVTRSKNLITKPKVHTDGTVRYPLPKALLAVAHGSEPEPTCYTMAAKSREWRQAMNLEFDALLHNHTWTLVPSHPSQNLIGCKWVFRVKRKADGSIERHKARLVAKGFHQLSGVDYDETYSPVIKPTTVRTVLSLAISSGWSLRQIDIQNAFLHGTLSEEVFMSQPPGYQHPLYPTHVCKLQKALYGLKQAPRAWFSRLSTKLLELGFHGSRSDSSLFIYKTTSLTMFILIYVDDIIITSSKPSAIDDLLLSLTHDFAVKDLGPLNFFLGVEVLSTPHGILLSQQRYIMDLLIRTKMNEAKPITTPMASTTSLSAFEGEPFPDHTLYRSTVGALQYLGLTRPDIAFAVNKLSQFLQKPTLLHWQSVKRLLRYLKHTIYFGLHISRSSAPMIQAFSDADWAGSRDDRRSTGSYCIFLGKNLISWSCKKQATVARSSTEAEYKALANAAAEVKWLQSLLHELGQSCSSSPVLWCDNIGATYLSTNPVFHARTKHIEIDFHFVRDMVASKSLLIRFVSTHDQLADLLTKPLSSSRFTSLRFKLNVLPIPLDLRGSVKVQTHQNSNSAETEDNSKDSRDKTHAPIK</sequence>
<feature type="region of interest" description="Disordered" evidence="3">
    <location>
        <begin position="1185"/>
        <end position="1211"/>
    </location>
</feature>
<feature type="region of interest" description="Disordered" evidence="3">
    <location>
        <begin position="212"/>
        <end position="260"/>
    </location>
</feature>
<organism evidence="5">
    <name type="scientific">Fagus sylvatica</name>
    <name type="common">Beechnut</name>
    <dbReference type="NCBI Taxonomy" id="28930"/>
    <lineage>
        <taxon>Eukaryota</taxon>
        <taxon>Viridiplantae</taxon>
        <taxon>Streptophyta</taxon>
        <taxon>Embryophyta</taxon>
        <taxon>Tracheophyta</taxon>
        <taxon>Spermatophyta</taxon>
        <taxon>Magnoliopsida</taxon>
        <taxon>eudicotyledons</taxon>
        <taxon>Gunneridae</taxon>
        <taxon>Pentapetalae</taxon>
        <taxon>rosids</taxon>
        <taxon>fabids</taxon>
        <taxon>Fagales</taxon>
        <taxon>Fagaceae</taxon>
        <taxon>Fagus</taxon>
    </lineage>
</organism>
<dbReference type="InterPro" id="IPR057670">
    <property type="entry name" value="SH3_retrovirus"/>
</dbReference>
<dbReference type="Pfam" id="PF22936">
    <property type="entry name" value="Pol_BBD"/>
    <property type="match status" value="1"/>
</dbReference>
<dbReference type="Pfam" id="PF07727">
    <property type="entry name" value="RVT_2"/>
    <property type="match status" value="1"/>
</dbReference>